<dbReference type="InterPro" id="IPR012885">
    <property type="entry name" value="F-box_Sdz-33"/>
</dbReference>
<dbReference type="PANTHER" id="PTHR21503">
    <property type="entry name" value="F-BOX-CONTAINING HYPOTHETICAL PROTEIN C.ELEGANS"/>
    <property type="match status" value="1"/>
</dbReference>
<evidence type="ECO:0000313" key="2">
    <source>
        <dbReference type="Proteomes" id="UP000095282"/>
    </source>
</evidence>
<reference evidence="3" key="1">
    <citation type="submission" date="2016-11" db="UniProtKB">
        <authorList>
            <consortium name="WormBaseParasite"/>
        </authorList>
    </citation>
    <scope>IDENTIFICATION</scope>
</reference>
<proteinExistence type="predicted"/>
<sequence length="348" mass="41363">MFPLFQLPLLCIQEVSDQWELVDLYNFSLLSKRAKRVSERKKKRIPWLVGLDFDYRTIEFMRSHVDVDFQLIFKQNRFIVGLRENASLDTDISLFLQATQQFLDVFKCRFYEISLELKPPLTDDQLIVLIDWMNGMKNEIRMILIRSATWPMFELFMNRFRKSIGKLMLLENKYDCGDIVFKRLNFEIKHSFSSNPCPWFHLDFLFSMDTEKISAYKINFSAEDLNVFLRSWQEGKTNQRMREFACVPLKELNVKEVLKGCGAELMDPRTTKQKYSMSGYLDCWIYGGIHIRRNDGRLAVIDTNDSNTTVDDGTTEGHIEDYLEEREIWNSDDSTDKWYETKYQVYII</sequence>
<dbReference type="PANTHER" id="PTHR21503:SF8">
    <property type="entry name" value="F-BOX ASSOCIATED DOMAIN-CONTAINING PROTEIN-RELATED"/>
    <property type="match status" value="1"/>
</dbReference>
<dbReference type="Pfam" id="PF07735">
    <property type="entry name" value="FBA_2"/>
    <property type="match status" value="1"/>
</dbReference>
<evidence type="ECO:0000313" key="3">
    <source>
        <dbReference type="WBParaSite" id="Csp11.Scaffold629.g13872.t1"/>
    </source>
</evidence>
<feature type="domain" description="Sdz-33 F-box" evidence="1">
    <location>
        <begin position="189"/>
        <end position="244"/>
    </location>
</feature>
<protein>
    <submittedName>
        <fullName evidence="3">FBA_2 domain-containing protein</fullName>
    </submittedName>
</protein>
<name>A0A1I7U1D3_9PELO</name>
<dbReference type="eggNOG" id="ENOG502TK42">
    <property type="taxonomic scope" value="Eukaryota"/>
</dbReference>
<organism evidence="2 3">
    <name type="scientific">Caenorhabditis tropicalis</name>
    <dbReference type="NCBI Taxonomy" id="1561998"/>
    <lineage>
        <taxon>Eukaryota</taxon>
        <taxon>Metazoa</taxon>
        <taxon>Ecdysozoa</taxon>
        <taxon>Nematoda</taxon>
        <taxon>Chromadorea</taxon>
        <taxon>Rhabditida</taxon>
        <taxon>Rhabditina</taxon>
        <taxon>Rhabditomorpha</taxon>
        <taxon>Rhabditoidea</taxon>
        <taxon>Rhabditidae</taxon>
        <taxon>Peloderinae</taxon>
        <taxon>Caenorhabditis</taxon>
    </lineage>
</organism>
<evidence type="ECO:0000259" key="1">
    <source>
        <dbReference type="Pfam" id="PF07735"/>
    </source>
</evidence>
<dbReference type="Proteomes" id="UP000095282">
    <property type="component" value="Unplaced"/>
</dbReference>
<accession>A0A1I7U1D3</accession>
<dbReference type="WBParaSite" id="Csp11.Scaffold629.g13872.t1">
    <property type="protein sequence ID" value="Csp11.Scaffold629.g13872.t1"/>
    <property type="gene ID" value="Csp11.Scaffold629.g13872"/>
</dbReference>
<dbReference type="AlphaFoldDB" id="A0A1I7U1D3"/>
<keyword evidence="2" id="KW-1185">Reference proteome</keyword>